<gene>
    <name evidence="2" type="ORF">SAMN05216544_0387</name>
</gene>
<keyword evidence="1" id="KW-0472">Membrane</keyword>
<reference evidence="3" key="1">
    <citation type="submission" date="2016-10" db="EMBL/GenBank/DDBJ databases">
        <authorList>
            <person name="Varghese N."/>
            <person name="Submissions S."/>
        </authorList>
    </citation>
    <scope>NUCLEOTIDE SEQUENCE [LARGE SCALE GENOMIC DNA]</scope>
    <source>
        <strain evidence="3">M83</strain>
    </source>
</reference>
<accession>A0A1G9TJW9</accession>
<dbReference type="OrthoDB" id="2970435at2"/>
<organism evidence="2 3">
    <name type="scientific">Lachnospira pectinoschiza</name>
    <dbReference type="NCBI Taxonomy" id="28052"/>
    <lineage>
        <taxon>Bacteria</taxon>
        <taxon>Bacillati</taxon>
        <taxon>Bacillota</taxon>
        <taxon>Clostridia</taxon>
        <taxon>Lachnospirales</taxon>
        <taxon>Lachnospiraceae</taxon>
        <taxon>Lachnospira</taxon>
    </lineage>
</organism>
<dbReference type="EMBL" id="FNHZ01000001">
    <property type="protein sequence ID" value="SDM48089.1"/>
    <property type="molecule type" value="Genomic_DNA"/>
</dbReference>
<evidence type="ECO:0000313" key="3">
    <source>
        <dbReference type="Proteomes" id="UP000187651"/>
    </source>
</evidence>
<dbReference type="RefSeq" id="WP_074520675.1">
    <property type="nucleotide sequence ID" value="NZ_FNHZ01000001.1"/>
</dbReference>
<protein>
    <submittedName>
        <fullName evidence="2">Uncharacterized protein</fullName>
    </submittedName>
</protein>
<proteinExistence type="predicted"/>
<sequence>MNKEEILKKAQMENVDEREEIVKDHSFRYAYGVMAVLTALFTFLRSQSGQPTTDLIIVTCGSVCASMAYRYYKTRKGDDLFFAILMFVLCVLAIIRFIMER</sequence>
<evidence type="ECO:0000256" key="1">
    <source>
        <dbReference type="SAM" id="Phobius"/>
    </source>
</evidence>
<keyword evidence="1" id="KW-0812">Transmembrane</keyword>
<dbReference type="Pfam" id="PF20040">
    <property type="entry name" value="DUF6442"/>
    <property type="match status" value="1"/>
</dbReference>
<name>A0A1G9TJW9_9FIRM</name>
<feature type="transmembrane region" description="Helical" evidence="1">
    <location>
        <begin position="79"/>
        <end position="99"/>
    </location>
</feature>
<keyword evidence="3" id="KW-1185">Reference proteome</keyword>
<dbReference type="Proteomes" id="UP000187651">
    <property type="component" value="Unassembled WGS sequence"/>
</dbReference>
<dbReference type="InterPro" id="IPR045620">
    <property type="entry name" value="DUF6442"/>
</dbReference>
<evidence type="ECO:0000313" key="2">
    <source>
        <dbReference type="EMBL" id="SDM48089.1"/>
    </source>
</evidence>
<keyword evidence="1" id="KW-1133">Transmembrane helix</keyword>
<dbReference type="AlphaFoldDB" id="A0A1G9TJW9"/>